<dbReference type="InterPro" id="IPR002938">
    <property type="entry name" value="FAD-bd"/>
</dbReference>
<proteinExistence type="predicted"/>
<dbReference type="InterPro" id="IPR050407">
    <property type="entry name" value="Geranylgeranyl_reductase"/>
</dbReference>
<dbReference type="Pfam" id="PF01494">
    <property type="entry name" value="FAD_binding_3"/>
    <property type="match status" value="1"/>
</dbReference>
<dbReference type="PANTHER" id="PTHR42685">
    <property type="entry name" value="GERANYLGERANYL DIPHOSPHATE REDUCTASE"/>
    <property type="match status" value="1"/>
</dbReference>
<dbReference type="RefSeq" id="WP_171223663.1">
    <property type="nucleotide sequence ID" value="NZ_CP053085.1"/>
</dbReference>
<feature type="domain" description="FAD-binding" evidence="1">
    <location>
        <begin position="9"/>
        <end position="311"/>
    </location>
</feature>
<dbReference type="PRINTS" id="PR00420">
    <property type="entry name" value="RNGMNOXGNASE"/>
</dbReference>
<dbReference type="AlphaFoldDB" id="A0A6M4IL34"/>
<dbReference type="GO" id="GO:0071949">
    <property type="term" value="F:FAD binding"/>
    <property type="evidence" value="ECO:0007669"/>
    <property type="project" value="InterPro"/>
</dbReference>
<keyword evidence="3" id="KW-1185">Reference proteome</keyword>
<dbReference type="InterPro" id="IPR036188">
    <property type="entry name" value="FAD/NAD-bd_sf"/>
</dbReference>
<name>A0A6M4IL34_9BACT</name>
<evidence type="ECO:0000313" key="2">
    <source>
        <dbReference type="EMBL" id="QJR34237.1"/>
    </source>
</evidence>
<accession>A0A6M4IL34</accession>
<evidence type="ECO:0000313" key="3">
    <source>
        <dbReference type="Proteomes" id="UP000500938"/>
    </source>
</evidence>
<dbReference type="Proteomes" id="UP000500938">
    <property type="component" value="Chromosome"/>
</dbReference>
<dbReference type="Gene3D" id="3.50.50.60">
    <property type="entry name" value="FAD/NAD(P)-binding domain"/>
    <property type="match status" value="1"/>
</dbReference>
<dbReference type="PANTHER" id="PTHR42685:SF22">
    <property type="entry name" value="CONDITIONED MEDIUM FACTOR RECEPTOR 1"/>
    <property type="match status" value="1"/>
</dbReference>
<dbReference type="KEGG" id="ggr:HKW67_01245"/>
<reference evidence="2 3" key="1">
    <citation type="submission" date="2020-05" db="EMBL/GenBank/DDBJ databases">
        <title>Complete genome sequence of Gemmatimonas greenlandica TET16.</title>
        <authorList>
            <person name="Zeng Y."/>
        </authorList>
    </citation>
    <scope>NUCLEOTIDE SEQUENCE [LARGE SCALE GENOMIC DNA]</scope>
    <source>
        <strain evidence="2 3">TET16</strain>
    </source>
</reference>
<dbReference type="EMBL" id="CP053085">
    <property type="protein sequence ID" value="QJR34237.1"/>
    <property type="molecule type" value="Genomic_DNA"/>
</dbReference>
<organism evidence="2 3">
    <name type="scientific">Gemmatimonas groenlandica</name>
    <dbReference type="NCBI Taxonomy" id="2732249"/>
    <lineage>
        <taxon>Bacteria</taxon>
        <taxon>Pseudomonadati</taxon>
        <taxon>Gemmatimonadota</taxon>
        <taxon>Gemmatimonadia</taxon>
        <taxon>Gemmatimonadales</taxon>
        <taxon>Gemmatimonadaceae</taxon>
        <taxon>Gemmatimonas</taxon>
    </lineage>
</organism>
<gene>
    <name evidence="2" type="ORF">HKW67_01245</name>
</gene>
<protein>
    <submittedName>
        <fullName evidence="2">NAD(P)-binding protein</fullName>
    </submittedName>
</protein>
<evidence type="ECO:0000259" key="1">
    <source>
        <dbReference type="Pfam" id="PF01494"/>
    </source>
</evidence>
<dbReference type="SUPFAM" id="SSF51905">
    <property type="entry name" value="FAD/NAD(P)-binding domain"/>
    <property type="match status" value="1"/>
</dbReference>
<sequence length="413" mass="44158">MSDYSRAWQVIVVGGGPAGSSAAWHLATAGLEVCLLDRARFPRAKPCAEYVSPEASRILDAMGALAPLEHGGAASLTGMVVHAPSGDRIHGEFVARHGFRGFRDRGLGVRREILDTLLIERARAAGVCVLEDAKVEGVTLDASGAVSGVEVRTDEGMRTMRASLVIGADGLRSIVSRRLELAHQSRWPRRVALVAHYRGVRDIGTLGEMHVTRNGYVGLAAVSGGLTNVALVVPRSAAQGMAGDPSAFLEAWIAAQPALHPRFLDAVRETPVRATGPFASHATRAWAPGAMLTGDAADFYDPFTGEGIYAALRGGELLAPFAVDAVHAREQSDARGMRRALRAYEQARKRTFAGKWRVEKLIGAAVAFPTLMNHAARVLTRDRDLADLLIGVTGDFVPPSAVLRPRTLLRFLS</sequence>